<evidence type="ECO:0000256" key="5">
    <source>
        <dbReference type="ARBA" id="ARBA00023033"/>
    </source>
</evidence>
<dbReference type="Gene3D" id="1.10.630.10">
    <property type="entry name" value="Cytochrome P450"/>
    <property type="match status" value="1"/>
</dbReference>
<dbReference type="GeneID" id="28820703"/>
<evidence type="ECO:0000256" key="3">
    <source>
        <dbReference type="ARBA" id="ARBA00023002"/>
    </source>
</evidence>
<dbReference type="CDD" id="cd11065">
    <property type="entry name" value="CYP64-like"/>
    <property type="match status" value="1"/>
</dbReference>
<evidence type="ECO:0000256" key="4">
    <source>
        <dbReference type="ARBA" id="ARBA00023004"/>
    </source>
</evidence>
<keyword evidence="6" id="KW-0349">Heme</keyword>
<keyword evidence="2 6" id="KW-0479">Metal-binding</keyword>
<keyword evidence="8" id="KW-1185">Reference proteome</keyword>
<proteinExistence type="inferred from homology"/>
<dbReference type="InterPro" id="IPR036396">
    <property type="entry name" value="Cyt_P450_sf"/>
</dbReference>
<dbReference type="KEGG" id="psco:LY89DRAFT_622532"/>
<comment type="cofactor">
    <cofactor evidence="6">
        <name>heme</name>
        <dbReference type="ChEBI" id="CHEBI:30413"/>
    </cofactor>
</comment>
<dbReference type="InterPro" id="IPR050364">
    <property type="entry name" value="Cytochrome_P450_fung"/>
</dbReference>
<feature type="binding site" description="axial binding residue" evidence="6">
    <location>
        <position position="443"/>
    </location>
    <ligand>
        <name>heme</name>
        <dbReference type="ChEBI" id="CHEBI:30413"/>
    </ligand>
    <ligandPart>
        <name>Fe</name>
        <dbReference type="ChEBI" id="CHEBI:18248"/>
    </ligandPart>
</feature>
<dbReference type="GO" id="GO:0020037">
    <property type="term" value="F:heme binding"/>
    <property type="evidence" value="ECO:0007669"/>
    <property type="project" value="InterPro"/>
</dbReference>
<dbReference type="RefSeq" id="XP_018067950.1">
    <property type="nucleotide sequence ID" value="XM_018210977.1"/>
</dbReference>
<evidence type="ECO:0000256" key="1">
    <source>
        <dbReference type="ARBA" id="ARBA00010617"/>
    </source>
</evidence>
<evidence type="ECO:0000256" key="6">
    <source>
        <dbReference type="PIRSR" id="PIRSR602401-1"/>
    </source>
</evidence>
<accession>A0A194X068</accession>
<reference evidence="7 8" key="1">
    <citation type="submission" date="2015-10" db="EMBL/GenBank/DDBJ databases">
        <title>Full genome of DAOMC 229536 Phialocephala scopiformis, a fungal endophyte of spruce producing the potent anti-insectan compound rugulosin.</title>
        <authorList>
            <consortium name="DOE Joint Genome Institute"/>
            <person name="Walker A.K."/>
            <person name="Frasz S.L."/>
            <person name="Seifert K.A."/>
            <person name="Miller J.D."/>
            <person name="Mondo S.J."/>
            <person name="Labutti K."/>
            <person name="Lipzen A."/>
            <person name="Dockter R."/>
            <person name="Kennedy M."/>
            <person name="Grigoriev I.V."/>
            <person name="Spatafora J.W."/>
        </authorList>
    </citation>
    <scope>NUCLEOTIDE SEQUENCE [LARGE SCALE GENOMIC DNA]</scope>
    <source>
        <strain evidence="7 8">CBS 120377</strain>
    </source>
</reference>
<comment type="similarity">
    <text evidence="1">Belongs to the cytochrome P450 family.</text>
</comment>
<keyword evidence="4 6" id="KW-0408">Iron</keyword>
<evidence type="ECO:0000313" key="7">
    <source>
        <dbReference type="EMBL" id="KUJ13595.1"/>
    </source>
</evidence>
<name>A0A194X068_MOLSC</name>
<dbReference type="PANTHER" id="PTHR46300">
    <property type="entry name" value="P450, PUTATIVE (EUROFUNG)-RELATED-RELATED"/>
    <property type="match status" value="1"/>
</dbReference>
<dbReference type="EMBL" id="KQ947422">
    <property type="protein sequence ID" value="KUJ13595.1"/>
    <property type="molecule type" value="Genomic_DNA"/>
</dbReference>
<protein>
    <submittedName>
        <fullName evidence="7">Putative cytochrome P450</fullName>
    </submittedName>
</protein>
<dbReference type="InterPro" id="IPR001128">
    <property type="entry name" value="Cyt_P450"/>
</dbReference>
<dbReference type="Pfam" id="PF00067">
    <property type="entry name" value="p450"/>
    <property type="match status" value="1"/>
</dbReference>
<dbReference type="InParanoid" id="A0A194X068"/>
<dbReference type="GO" id="GO:0004497">
    <property type="term" value="F:monooxygenase activity"/>
    <property type="evidence" value="ECO:0007669"/>
    <property type="project" value="UniProtKB-KW"/>
</dbReference>
<dbReference type="GO" id="GO:0005506">
    <property type="term" value="F:iron ion binding"/>
    <property type="evidence" value="ECO:0007669"/>
    <property type="project" value="InterPro"/>
</dbReference>
<dbReference type="InterPro" id="IPR002401">
    <property type="entry name" value="Cyt_P450_E_grp-I"/>
</dbReference>
<evidence type="ECO:0000256" key="2">
    <source>
        <dbReference type="ARBA" id="ARBA00022723"/>
    </source>
</evidence>
<keyword evidence="5" id="KW-0503">Monooxygenase</keyword>
<dbReference type="GO" id="GO:0016705">
    <property type="term" value="F:oxidoreductase activity, acting on paired donors, with incorporation or reduction of molecular oxygen"/>
    <property type="evidence" value="ECO:0007669"/>
    <property type="project" value="InterPro"/>
</dbReference>
<dbReference type="OrthoDB" id="1103324at2759"/>
<dbReference type="AlphaFoldDB" id="A0A194X068"/>
<dbReference type="SUPFAM" id="SSF48264">
    <property type="entry name" value="Cytochrome P450"/>
    <property type="match status" value="1"/>
</dbReference>
<dbReference type="Proteomes" id="UP000070700">
    <property type="component" value="Unassembled WGS sequence"/>
</dbReference>
<keyword evidence="3" id="KW-0560">Oxidoreductase</keyword>
<gene>
    <name evidence="7" type="ORF">LY89DRAFT_622532</name>
</gene>
<evidence type="ECO:0000313" key="8">
    <source>
        <dbReference type="Proteomes" id="UP000070700"/>
    </source>
</evidence>
<dbReference type="PANTHER" id="PTHR46300:SF2">
    <property type="entry name" value="CYTOCHROME P450 MONOOXYGENASE ALNH-RELATED"/>
    <property type="match status" value="1"/>
</dbReference>
<dbReference type="PRINTS" id="PR00463">
    <property type="entry name" value="EP450I"/>
</dbReference>
<sequence>MALLSIIGLLVLLGLAYLMFTIGSRSSKMPSGPPTLPLIGNLHQIPLKNAHLKFTEWAKTYGGIYTLKLGPGNMVVLTDRRLIKNLIDKKSSIYSNRPPSYVGNGIITGGDHLLVMQYGNTWRAFRKLVHQHFMESMVVNEHTKLVDAEAVQMCRDFMVLNGDGMHMKHPKRFSNSVVMSILFGIRTPRVDTPHMTKLYDMMEVWSKVMETGNTPPVDIIPALNYIPESFLGNWKTRARDVNKVMNQLYAQYLDIVIRRRARDIHKDSFMDRVLDQNEKLEFSRHQLYFLGGVMMEGGSDTSSSIIIAFIHAMTRWPEVMRKAQAEIDKVIGEDRTPTWGDYENLSYVAATVKEAMRWRPVVPLAFPHCLAEDDWVDGKFLTKGTTVLINAWGMHHDEKRFPNPEVFDPDHYLGVTKLAPELAASADYEERDHYGYGSGRRMCPGIHLAERNLFLGMAKLLWGFNITPGRDETGKVRNSEEVDVDPIRAYSEGFLVCAHPFNCEFTVRSEKRRETIMKEYEVAERDIFSKYASG</sequence>
<organism evidence="7 8">
    <name type="scientific">Mollisia scopiformis</name>
    <name type="common">Conifer needle endophyte fungus</name>
    <name type="synonym">Phialocephala scopiformis</name>
    <dbReference type="NCBI Taxonomy" id="149040"/>
    <lineage>
        <taxon>Eukaryota</taxon>
        <taxon>Fungi</taxon>
        <taxon>Dikarya</taxon>
        <taxon>Ascomycota</taxon>
        <taxon>Pezizomycotina</taxon>
        <taxon>Leotiomycetes</taxon>
        <taxon>Helotiales</taxon>
        <taxon>Mollisiaceae</taxon>
        <taxon>Mollisia</taxon>
    </lineage>
</organism>